<dbReference type="PANTHER" id="PTHR42713">
    <property type="entry name" value="HISTIDINE KINASE-RELATED"/>
    <property type="match status" value="1"/>
</dbReference>
<name>A0A3D9KGJ8_9BACL</name>
<feature type="domain" description="Response regulatory" evidence="10">
    <location>
        <begin position="3"/>
        <end position="120"/>
    </location>
</feature>
<dbReference type="GO" id="GO:0043565">
    <property type="term" value="F:sequence-specific DNA binding"/>
    <property type="evidence" value="ECO:0007669"/>
    <property type="project" value="InterPro"/>
</dbReference>
<dbReference type="SMART" id="SM00342">
    <property type="entry name" value="HTH_ARAC"/>
    <property type="match status" value="1"/>
</dbReference>
<keyword evidence="6" id="KW-0238">DNA-binding</keyword>
<keyword evidence="7" id="KW-0804">Transcription</keyword>
<evidence type="ECO:0000259" key="9">
    <source>
        <dbReference type="PROSITE" id="PS01124"/>
    </source>
</evidence>
<evidence type="ECO:0000256" key="6">
    <source>
        <dbReference type="ARBA" id="ARBA00023125"/>
    </source>
</evidence>
<dbReference type="InterPro" id="IPR018060">
    <property type="entry name" value="HTH_AraC"/>
</dbReference>
<dbReference type="Pfam" id="PF12833">
    <property type="entry name" value="HTH_18"/>
    <property type="match status" value="1"/>
</dbReference>
<dbReference type="Gene3D" id="3.40.50.2300">
    <property type="match status" value="1"/>
</dbReference>
<dbReference type="InterPro" id="IPR011006">
    <property type="entry name" value="CheY-like_superfamily"/>
</dbReference>
<keyword evidence="3 8" id="KW-0597">Phosphoprotein</keyword>
<dbReference type="RefSeq" id="WP_116059900.1">
    <property type="nucleotide sequence ID" value="NZ_QRDZ01000004.1"/>
</dbReference>
<evidence type="ECO:0000256" key="8">
    <source>
        <dbReference type="PROSITE-ProRule" id="PRU00169"/>
    </source>
</evidence>
<keyword evidence="4" id="KW-0902">Two-component regulatory system</keyword>
<keyword evidence="5" id="KW-0805">Transcription regulation</keyword>
<evidence type="ECO:0000313" key="12">
    <source>
        <dbReference type="Proteomes" id="UP000256977"/>
    </source>
</evidence>
<feature type="modified residue" description="4-aspartylphosphate" evidence="8">
    <location>
        <position position="55"/>
    </location>
</feature>
<dbReference type="InterPro" id="IPR018062">
    <property type="entry name" value="HTH_AraC-typ_CS"/>
</dbReference>
<dbReference type="PROSITE" id="PS01124">
    <property type="entry name" value="HTH_ARAC_FAMILY_2"/>
    <property type="match status" value="1"/>
</dbReference>
<dbReference type="AlphaFoldDB" id="A0A3D9KGJ8"/>
<keyword evidence="12" id="KW-1185">Reference proteome</keyword>
<dbReference type="EMBL" id="QRDZ01000004">
    <property type="protein sequence ID" value="RED85479.1"/>
    <property type="molecule type" value="Genomic_DNA"/>
</dbReference>
<protein>
    <submittedName>
        <fullName evidence="11">Helix-turn-helix protein</fullName>
    </submittedName>
</protein>
<dbReference type="GO" id="GO:0000160">
    <property type="term" value="P:phosphorelay signal transduction system"/>
    <property type="evidence" value="ECO:0007669"/>
    <property type="project" value="UniProtKB-KW"/>
</dbReference>
<dbReference type="PRINTS" id="PR00032">
    <property type="entry name" value="HTHARAC"/>
</dbReference>
<feature type="domain" description="HTH araC/xylS-type" evidence="9">
    <location>
        <begin position="437"/>
        <end position="535"/>
    </location>
</feature>
<sequence>MIKVFIVDDEKWVRQSIKHSIAWEEHGFEIASEEDDGLDALGKIMELRPQIVIADIRMPGLDGIELFKMVRMKLPHTLFIFISGYSHFNYVQDALNLGAFNYILKPIDAGKLLEVLLNAKSRTIQLEQSVRDQAMARHSLGMLKNRFLNALLDGTRFAETALAAKLKQFGLAFPFGGFVVLRIAIDNYRSIKQHLNFNDIELMSFSLRNIAAEVIAKYGLIGAMADLSSGELAVLLNVQQDGWEETEPYVRKAAEEIAASVKQYQYFTVTIGMGDLVDELGRLNESNAQAGRSLDYRLELGNDRVIAPSDRKEREDRFDLLPVEEETELLKLLDGLNRPAFNERIDKLFGSLNGSRIRQPFQLGFLFRHICGLIFMMAARKGHSTSHLQEEQRAVHDQAEGMTQADEFRELLKSVADRYLLAADDAGDQGEKSSAVRKMREYVYAHYEEKVDLQVLAGHLYMHPVYLSKIFKQETGGNFTDFLLGYRMSMAKELMRHKAYELSDIARMVGFDDYSYFNKQFRKTQGLSPQEFRKTVEMIP</sequence>
<evidence type="ECO:0000256" key="5">
    <source>
        <dbReference type="ARBA" id="ARBA00023015"/>
    </source>
</evidence>
<dbReference type="InterPro" id="IPR051552">
    <property type="entry name" value="HptR"/>
</dbReference>
<evidence type="ECO:0000256" key="7">
    <source>
        <dbReference type="ARBA" id="ARBA00023163"/>
    </source>
</evidence>
<evidence type="ECO:0000313" key="11">
    <source>
        <dbReference type="EMBL" id="RED85479.1"/>
    </source>
</evidence>
<gene>
    <name evidence="11" type="ORF">DFP98_104184</name>
</gene>
<proteinExistence type="predicted"/>
<evidence type="ECO:0000259" key="10">
    <source>
        <dbReference type="PROSITE" id="PS50110"/>
    </source>
</evidence>
<dbReference type="SUPFAM" id="SSF46689">
    <property type="entry name" value="Homeodomain-like"/>
    <property type="match status" value="2"/>
</dbReference>
<dbReference type="PANTHER" id="PTHR42713:SF3">
    <property type="entry name" value="TRANSCRIPTIONAL REGULATORY PROTEIN HPTR"/>
    <property type="match status" value="1"/>
</dbReference>
<dbReference type="OrthoDB" id="342399at2"/>
<evidence type="ECO:0000256" key="2">
    <source>
        <dbReference type="ARBA" id="ARBA00022490"/>
    </source>
</evidence>
<dbReference type="PROSITE" id="PS50110">
    <property type="entry name" value="RESPONSE_REGULATORY"/>
    <property type="match status" value="1"/>
</dbReference>
<organism evidence="11 12">
    <name type="scientific">Cohnella phaseoli</name>
    <dbReference type="NCBI Taxonomy" id="456490"/>
    <lineage>
        <taxon>Bacteria</taxon>
        <taxon>Bacillati</taxon>
        <taxon>Bacillota</taxon>
        <taxon>Bacilli</taxon>
        <taxon>Bacillales</taxon>
        <taxon>Paenibacillaceae</taxon>
        <taxon>Cohnella</taxon>
    </lineage>
</organism>
<dbReference type="InterPro" id="IPR001789">
    <property type="entry name" value="Sig_transdc_resp-reg_receiver"/>
</dbReference>
<keyword evidence="2" id="KW-0963">Cytoplasm</keyword>
<comment type="caution">
    <text evidence="11">The sequence shown here is derived from an EMBL/GenBank/DDBJ whole genome shotgun (WGS) entry which is preliminary data.</text>
</comment>
<accession>A0A3D9KGJ8</accession>
<evidence type="ECO:0000256" key="1">
    <source>
        <dbReference type="ARBA" id="ARBA00004496"/>
    </source>
</evidence>
<dbReference type="InterPro" id="IPR020449">
    <property type="entry name" value="Tscrpt_reg_AraC-type_HTH"/>
</dbReference>
<dbReference type="InterPro" id="IPR009057">
    <property type="entry name" value="Homeodomain-like_sf"/>
</dbReference>
<dbReference type="GO" id="GO:0005737">
    <property type="term" value="C:cytoplasm"/>
    <property type="evidence" value="ECO:0007669"/>
    <property type="project" value="UniProtKB-SubCell"/>
</dbReference>
<evidence type="ECO:0000256" key="3">
    <source>
        <dbReference type="ARBA" id="ARBA00022553"/>
    </source>
</evidence>
<dbReference type="GO" id="GO:0003700">
    <property type="term" value="F:DNA-binding transcription factor activity"/>
    <property type="evidence" value="ECO:0007669"/>
    <property type="project" value="InterPro"/>
</dbReference>
<evidence type="ECO:0000256" key="4">
    <source>
        <dbReference type="ARBA" id="ARBA00023012"/>
    </source>
</evidence>
<dbReference type="PROSITE" id="PS00041">
    <property type="entry name" value="HTH_ARAC_FAMILY_1"/>
    <property type="match status" value="1"/>
</dbReference>
<comment type="subcellular location">
    <subcellularLocation>
        <location evidence="1">Cytoplasm</location>
    </subcellularLocation>
</comment>
<reference evidence="11 12" key="1">
    <citation type="submission" date="2018-07" db="EMBL/GenBank/DDBJ databases">
        <title>Genomic Encyclopedia of Type Strains, Phase III (KMG-III): the genomes of soil and plant-associated and newly described type strains.</title>
        <authorList>
            <person name="Whitman W."/>
        </authorList>
    </citation>
    <scope>NUCLEOTIDE SEQUENCE [LARGE SCALE GENOMIC DNA]</scope>
    <source>
        <strain evidence="11 12">CECT 7287</strain>
    </source>
</reference>
<dbReference type="SMART" id="SM00448">
    <property type="entry name" value="REC"/>
    <property type="match status" value="1"/>
</dbReference>
<dbReference type="Pfam" id="PF00072">
    <property type="entry name" value="Response_reg"/>
    <property type="match status" value="1"/>
</dbReference>
<dbReference type="SUPFAM" id="SSF52172">
    <property type="entry name" value="CheY-like"/>
    <property type="match status" value="1"/>
</dbReference>
<dbReference type="CDD" id="cd17536">
    <property type="entry name" value="REC_YesN-like"/>
    <property type="match status" value="1"/>
</dbReference>
<dbReference type="Gene3D" id="1.10.10.60">
    <property type="entry name" value="Homeodomain-like"/>
    <property type="match status" value="2"/>
</dbReference>
<dbReference type="Proteomes" id="UP000256977">
    <property type="component" value="Unassembled WGS sequence"/>
</dbReference>